<dbReference type="GO" id="GO:0016607">
    <property type="term" value="C:nuclear speck"/>
    <property type="evidence" value="ECO:0007669"/>
    <property type="project" value="UniProtKB-SubCell"/>
</dbReference>
<feature type="compositionally biased region" description="Basic and acidic residues" evidence="18">
    <location>
        <begin position="252"/>
        <end position="267"/>
    </location>
</feature>
<feature type="compositionally biased region" description="Polar residues" evidence="18">
    <location>
        <begin position="533"/>
        <end position="542"/>
    </location>
</feature>
<evidence type="ECO:0000256" key="12">
    <source>
        <dbReference type="ARBA" id="ARBA00022845"/>
    </source>
</evidence>
<keyword evidence="7" id="KW-0813">Transport</keyword>
<feature type="compositionally biased region" description="Acidic residues" evidence="18">
    <location>
        <begin position="50"/>
        <end position="115"/>
    </location>
</feature>
<sequence length="1078" mass="121784">MADRRRRKNLSEAESEEDSRSEQKLDLSESGVSVNESEEGDQKRVVKKEEEEEEESEEEEETDEEEEESEEEEDDESYDEEDESVIVEGDDIDEERQSGDGEEQPDAGENVDDDEDKKNPAYVPKRGAFYEHDMRISMDEQEEDDKKPKKKLWKDEGKWQHDRFNESMQAPKTRAELFSIYGYDITRSSKPPEAPPRSNRPRGPRSKQKSRFQDYIPEGDYIQNRNSYNSLKSGGRSEYDENGRGGRGYPRRRGDNYRRNNRYRNENYYDNGNRSYGQSNRGDFNDKEDFPELGYREKPRRYEEERGYRNEGRSEQEYQGHGERSSYERENRSSREFRNSSERENRSYFNRDNSEQVRAEKSYDHRPVRDNRSSGERTVSPKEERLSPDQEGRPYNEGYRRGRGSRGGRGNRRASNRKPEPERNFPPRFQRMKQNMAAGDTDQQGGGEEGYASPPVSPAEAKQGFPPPPAVKESQPQAAPVAESVIVQNVGEKKSYSKDRRVKSGRGADEAPPPAAVPEEAVPEEPQGKQEEAIQSQQFDNKAYSKQEQGGKPKRYSSQRQRNMPEVGGYAEQPIEGQKFYPPETVFIKGQDNALSNFNLSPMTWDSNKFSSAEHAYQFSKAVYHNMKELAEEMKKADTANRVKMLSKNIHTSDAWINKRCRVMKDILVEKFKQVEKFRTALLATGNKPLAHDVMDLFWGTGKNFKGQNMFGKLLMEVRDQARAQMSSQASFSTHPTPAMLRPPIATVAFPMNAVPSGAISTPQHIFPGSQPATMTTQVQMIPPQYSNAGVLYAAAPNYPVPPVAMAGFPPPPPPGNHPPALATHQQGYPSPPGTQQPSIGPAQQSPTQAGQQDMFRNQTIYYPPELQMRGPRAAPKRAKAAIPIVNPKEMKNGASKDMNLEEDNVSQEELSQDQGLLEEQMTSEEKGGPGEEDLMESSTSGLPEDSISQDCNISNNAVVSEDTSEIPEQTDIATSDSEEKPIVKVEPGLIDDTENSGETEGEMTVEASVKSEVVQDQVEIKSEPVDVETEEDVNVKTEEMMKEEENVSDDESFTDAKDELEVEVSASALKMEDSPST</sequence>
<keyword evidence="12" id="KW-0810">Translation regulation</keyword>
<dbReference type="RefSeq" id="XP_022321792.1">
    <property type="nucleotide sequence ID" value="XM_022466084.1"/>
</dbReference>
<dbReference type="Pfam" id="PF08719">
    <property type="entry name" value="NADAR"/>
    <property type="match status" value="1"/>
</dbReference>
<feature type="region of interest" description="Disordered" evidence="18">
    <location>
        <begin position="1026"/>
        <end position="1057"/>
    </location>
</feature>
<dbReference type="KEGG" id="cvn:111123630"/>
<feature type="compositionally biased region" description="Basic and acidic residues" evidence="18">
    <location>
        <begin position="283"/>
        <end position="346"/>
    </location>
</feature>
<dbReference type="PANTHER" id="PTHR13434:SF0">
    <property type="entry name" value="PROTEIN CASC3"/>
    <property type="match status" value="1"/>
</dbReference>
<evidence type="ECO:0000256" key="9">
    <source>
        <dbReference type="ARBA" id="ARBA00022664"/>
    </source>
</evidence>
<evidence type="ECO:0000256" key="16">
    <source>
        <dbReference type="ARBA" id="ARBA00023242"/>
    </source>
</evidence>
<dbReference type="InterPro" id="IPR018545">
    <property type="entry name" value="Btz_dom"/>
</dbReference>
<evidence type="ECO:0000256" key="5">
    <source>
        <dbReference type="ARBA" id="ARBA00009548"/>
    </source>
</evidence>
<dbReference type="PANTHER" id="PTHR13434">
    <property type="entry name" value="PROTEIN CASC3"/>
    <property type="match status" value="1"/>
</dbReference>
<evidence type="ECO:0000256" key="15">
    <source>
        <dbReference type="ARBA" id="ARBA00023187"/>
    </source>
</evidence>
<dbReference type="OrthoDB" id="657902at2759"/>
<dbReference type="GO" id="GO:0003729">
    <property type="term" value="F:mRNA binding"/>
    <property type="evidence" value="ECO:0007669"/>
    <property type="project" value="InterPro"/>
</dbReference>
<evidence type="ECO:0000256" key="7">
    <source>
        <dbReference type="ARBA" id="ARBA00022448"/>
    </source>
</evidence>
<evidence type="ECO:0000313" key="20">
    <source>
        <dbReference type="Proteomes" id="UP000694844"/>
    </source>
</evidence>
<protein>
    <recommendedName>
        <fullName evidence="6">Protein CASC3</fullName>
    </recommendedName>
</protein>
<dbReference type="InterPro" id="IPR012816">
    <property type="entry name" value="NADAR"/>
</dbReference>
<evidence type="ECO:0000259" key="19">
    <source>
        <dbReference type="SMART" id="SM01044"/>
    </source>
</evidence>
<evidence type="ECO:0000256" key="4">
    <source>
        <dbReference type="ARBA" id="ARBA00004556"/>
    </source>
</evidence>
<keyword evidence="17" id="KW-0966">Cell projection</keyword>
<dbReference type="GO" id="GO:0048471">
    <property type="term" value="C:perinuclear region of cytoplasm"/>
    <property type="evidence" value="ECO:0007669"/>
    <property type="project" value="UniProtKB-SubCell"/>
</dbReference>
<dbReference type="CDD" id="cd15457">
    <property type="entry name" value="NADAR"/>
    <property type="match status" value="1"/>
</dbReference>
<evidence type="ECO:0000256" key="8">
    <source>
        <dbReference type="ARBA" id="ARBA00022490"/>
    </source>
</evidence>
<evidence type="ECO:0000256" key="11">
    <source>
        <dbReference type="ARBA" id="ARBA00022816"/>
    </source>
</evidence>
<feature type="compositionally biased region" description="Basic residues" evidence="18">
    <location>
        <begin position="199"/>
        <end position="210"/>
    </location>
</feature>
<dbReference type="Pfam" id="PF09405">
    <property type="entry name" value="Btz"/>
    <property type="match status" value="1"/>
</dbReference>
<keyword evidence="15" id="KW-0508">mRNA splicing</keyword>
<dbReference type="GO" id="GO:0051028">
    <property type="term" value="P:mRNA transport"/>
    <property type="evidence" value="ECO:0007669"/>
    <property type="project" value="UniProtKB-KW"/>
</dbReference>
<evidence type="ECO:0000256" key="18">
    <source>
        <dbReference type="SAM" id="MobiDB-lite"/>
    </source>
</evidence>
<dbReference type="Proteomes" id="UP000694844">
    <property type="component" value="Chromosome 3"/>
</dbReference>
<reference evidence="21" key="1">
    <citation type="submission" date="2025-08" db="UniProtKB">
        <authorList>
            <consortium name="RefSeq"/>
        </authorList>
    </citation>
    <scope>IDENTIFICATION</scope>
    <source>
        <tissue evidence="21">Whole sample</tissue>
    </source>
</reference>
<feature type="region of interest" description="Disordered" evidence="18">
    <location>
        <begin position="1"/>
        <end position="566"/>
    </location>
</feature>
<evidence type="ECO:0000313" key="21">
    <source>
        <dbReference type="RefSeq" id="XP_022321792.1"/>
    </source>
</evidence>
<comment type="subcellular location">
    <subcellularLocation>
        <location evidence="2">Cell projection</location>
        <location evidence="2">Dendrite</location>
    </subcellularLocation>
    <subcellularLocation>
        <location evidence="1">Cytoplasm</location>
        <location evidence="1">Stress granule</location>
    </subcellularLocation>
    <subcellularLocation>
        <location evidence="4">Cytoplasm</location>
        <location evidence="4">Perinuclear region</location>
    </subcellularLocation>
    <subcellularLocation>
        <location evidence="3">Nucleus speckle</location>
    </subcellularLocation>
</comment>
<feature type="compositionally biased region" description="Basic and acidic residues" evidence="18">
    <location>
        <begin position="1034"/>
        <end position="1046"/>
    </location>
</feature>
<keyword evidence="11" id="KW-0509">mRNA transport</keyword>
<dbReference type="InterPro" id="IPR037238">
    <property type="entry name" value="YbiA-like_sf"/>
</dbReference>
<dbReference type="SMART" id="SM01044">
    <property type="entry name" value="Btz"/>
    <property type="match status" value="1"/>
</dbReference>
<accession>A0A8B8D0X6</accession>
<feature type="compositionally biased region" description="Polar residues" evidence="18">
    <location>
        <begin position="223"/>
        <end position="232"/>
    </location>
</feature>
<keyword evidence="8" id="KW-0963">Cytoplasm</keyword>
<evidence type="ECO:0000256" key="6">
    <source>
        <dbReference type="ARBA" id="ARBA00019964"/>
    </source>
</evidence>
<dbReference type="AlphaFoldDB" id="A0A8B8D0X6"/>
<feature type="compositionally biased region" description="Basic residues" evidence="18">
    <location>
        <begin position="401"/>
        <end position="416"/>
    </location>
</feature>
<keyword evidence="16" id="KW-0539">Nucleus</keyword>
<dbReference type="GO" id="GO:0005681">
    <property type="term" value="C:spliceosomal complex"/>
    <property type="evidence" value="ECO:0007669"/>
    <property type="project" value="UniProtKB-KW"/>
</dbReference>
<comment type="similarity">
    <text evidence="5">Belongs to the CASC3 family.</text>
</comment>
<evidence type="ECO:0000256" key="2">
    <source>
        <dbReference type="ARBA" id="ARBA00004279"/>
    </source>
</evidence>
<feature type="compositionally biased region" description="Acidic residues" evidence="18">
    <location>
        <begin position="990"/>
        <end position="1004"/>
    </location>
</feature>
<keyword evidence="20" id="KW-1185">Reference proteome</keyword>
<feature type="region of interest" description="Disordered" evidence="18">
    <location>
        <begin position="902"/>
        <end position="1011"/>
    </location>
</feature>
<keyword evidence="14" id="KW-0866">Nonsense-mediated mRNA decay</keyword>
<feature type="compositionally biased region" description="Basic and acidic residues" evidence="18">
    <location>
        <begin position="153"/>
        <end position="165"/>
    </location>
</feature>
<keyword evidence="10" id="KW-0747">Spliceosome</keyword>
<dbReference type="GO" id="GO:0030425">
    <property type="term" value="C:dendrite"/>
    <property type="evidence" value="ECO:0007669"/>
    <property type="project" value="UniProtKB-SubCell"/>
</dbReference>
<feature type="compositionally biased region" description="Basic and acidic residues" evidence="18">
    <location>
        <begin position="352"/>
        <end position="400"/>
    </location>
</feature>
<proteinExistence type="inferred from homology"/>
<keyword evidence="13" id="KW-0694">RNA-binding</keyword>
<dbReference type="GO" id="GO:0006397">
    <property type="term" value="P:mRNA processing"/>
    <property type="evidence" value="ECO:0007669"/>
    <property type="project" value="UniProtKB-KW"/>
</dbReference>
<organism evidence="20 21">
    <name type="scientific">Crassostrea virginica</name>
    <name type="common">Eastern oyster</name>
    <dbReference type="NCBI Taxonomy" id="6565"/>
    <lineage>
        <taxon>Eukaryota</taxon>
        <taxon>Metazoa</taxon>
        <taxon>Spiralia</taxon>
        <taxon>Lophotrochozoa</taxon>
        <taxon>Mollusca</taxon>
        <taxon>Bivalvia</taxon>
        <taxon>Autobranchia</taxon>
        <taxon>Pteriomorphia</taxon>
        <taxon>Ostreida</taxon>
        <taxon>Ostreoidea</taxon>
        <taxon>Ostreidae</taxon>
        <taxon>Crassostrea</taxon>
    </lineage>
</organism>
<evidence type="ECO:0000256" key="3">
    <source>
        <dbReference type="ARBA" id="ARBA00004324"/>
    </source>
</evidence>
<evidence type="ECO:0000256" key="14">
    <source>
        <dbReference type="ARBA" id="ARBA00023161"/>
    </source>
</evidence>
<dbReference type="GO" id="GO:0008380">
    <property type="term" value="P:RNA splicing"/>
    <property type="evidence" value="ECO:0007669"/>
    <property type="project" value="UniProtKB-KW"/>
</dbReference>
<feature type="compositionally biased region" description="Basic and acidic residues" evidence="18">
    <location>
        <begin position="128"/>
        <end position="138"/>
    </location>
</feature>
<evidence type="ECO:0000256" key="1">
    <source>
        <dbReference type="ARBA" id="ARBA00004210"/>
    </source>
</evidence>
<feature type="compositionally biased region" description="Basic and acidic residues" evidence="18">
    <location>
        <begin position="18"/>
        <end position="27"/>
    </location>
</feature>
<dbReference type="GO" id="GO:0006417">
    <property type="term" value="P:regulation of translation"/>
    <property type="evidence" value="ECO:0007669"/>
    <property type="project" value="UniProtKB-KW"/>
</dbReference>
<evidence type="ECO:0000256" key="10">
    <source>
        <dbReference type="ARBA" id="ARBA00022728"/>
    </source>
</evidence>
<feature type="compositionally biased region" description="Basic and acidic residues" evidence="18">
    <location>
        <begin position="40"/>
        <end position="49"/>
    </location>
</feature>
<dbReference type="GO" id="GO:0035145">
    <property type="term" value="C:exon-exon junction complex"/>
    <property type="evidence" value="ECO:0007669"/>
    <property type="project" value="InterPro"/>
</dbReference>
<dbReference type="GO" id="GO:0000184">
    <property type="term" value="P:nuclear-transcribed mRNA catabolic process, nonsense-mediated decay"/>
    <property type="evidence" value="ECO:0007669"/>
    <property type="project" value="UniProtKB-KW"/>
</dbReference>
<keyword evidence="9" id="KW-0507">mRNA processing</keyword>
<gene>
    <name evidence="21" type="primary">LOC111123630</name>
</gene>
<feature type="compositionally biased region" description="Basic and acidic residues" evidence="18">
    <location>
        <begin position="235"/>
        <end position="244"/>
    </location>
</feature>
<evidence type="ECO:0000256" key="17">
    <source>
        <dbReference type="ARBA" id="ARBA00023273"/>
    </source>
</evidence>
<name>A0A8B8D0X6_CRAVI</name>
<dbReference type="SUPFAM" id="SSF143990">
    <property type="entry name" value="YbiA-like"/>
    <property type="match status" value="1"/>
</dbReference>
<feature type="compositionally biased region" description="Polar residues" evidence="18">
    <location>
        <begin position="937"/>
        <end position="959"/>
    </location>
</feature>
<dbReference type="GO" id="GO:0010494">
    <property type="term" value="C:cytoplasmic stress granule"/>
    <property type="evidence" value="ECO:0007669"/>
    <property type="project" value="UniProtKB-SubCell"/>
</dbReference>
<feature type="domain" description="Btz" evidence="19">
    <location>
        <begin position="91"/>
        <end position="190"/>
    </location>
</feature>
<feature type="compositionally biased region" description="Polar residues" evidence="18">
    <location>
        <begin position="836"/>
        <end position="852"/>
    </location>
</feature>
<dbReference type="NCBIfam" id="TIGR02464">
    <property type="entry name" value="ribofla_fusion"/>
    <property type="match status" value="1"/>
</dbReference>
<dbReference type="GeneID" id="111123630"/>
<dbReference type="Gene3D" id="1.10.357.40">
    <property type="entry name" value="YbiA-like"/>
    <property type="match status" value="1"/>
</dbReference>
<feature type="region of interest" description="Disordered" evidence="18">
    <location>
        <begin position="810"/>
        <end position="852"/>
    </location>
</feature>
<dbReference type="InterPro" id="IPR028544">
    <property type="entry name" value="CASC3"/>
</dbReference>
<evidence type="ECO:0000256" key="13">
    <source>
        <dbReference type="ARBA" id="ARBA00022884"/>
    </source>
</evidence>